<dbReference type="SUPFAM" id="SSF52402">
    <property type="entry name" value="Adenine nucleotide alpha hydrolases-like"/>
    <property type="match status" value="2"/>
</dbReference>
<evidence type="ECO:0000313" key="3">
    <source>
        <dbReference type="EMBL" id="MBO1518662.1"/>
    </source>
</evidence>
<accession>A0ABS3NDJ6</accession>
<sequence>MTTNVMACIDGSRYANAVADAATWASLRLDAPLTLLHVPNKVAASVSPDLSGSIGVGSQEQLLTHLSDIDAKQNKQSAERGQQLLEAAQAHVLKSGVLANTTQRHGELVDTIAELEPNTRLLVLGRHGANSAVDAPHLGRHVEQVTRTLHCPMLLTKDYFRAPSKVLLAFDGSDSTKQAVTLLANSRLLAGLEVHIVLVGEDSELNREQLSWASALLQETEITPYSRIVTGPVEQALTHYQEQENIDLMVMGAYGHSRIRQLILGSTTAAMIRNAKLPLLILR</sequence>
<feature type="domain" description="UspA" evidence="2">
    <location>
        <begin position="165"/>
        <end position="283"/>
    </location>
</feature>
<gene>
    <name evidence="3" type="ORF">J3U76_03240</name>
</gene>
<dbReference type="CDD" id="cd00293">
    <property type="entry name" value="USP-like"/>
    <property type="match status" value="2"/>
</dbReference>
<comment type="caution">
    <text evidence="3">The sequence shown here is derived from an EMBL/GenBank/DDBJ whole genome shotgun (WGS) entry which is preliminary data.</text>
</comment>
<protein>
    <submittedName>
        <fullName evidence="3">Universal stress protein</fullName>
    </submittedName>
</protein>
<organism evidence="3 4">
    <name type="scientific">Oceanisphaera pacifica</name>
    <dbReference type="NCBI Taxonomy" id="2818389"/>
    <lineage>
        <taxon>Bacteria</taxon>
        <taxon>Pseudomonadati</taxon>
        <taxon>Pseudomonadota</taxon>
        <taxon>Gammaproteobacteria</taxon>
        <taxon>Aeromonadales</taxon>
        <taxon>Aeromonadaceae</taxon>
        <taxon>Oceanisphaera</taxon>
    </lineage>
</organism>
<reference evidence="3 4" key="1">
    <citation type="submission" date="2021-03" db="EMBL/GenBank/DDBJ databases">
        <title>Oceanisphaera sp. nov., isolated from the intestine.</title>
        <authorList>
            <person name="Zhao L.-H."/>
            <person name="Shi L.-F."/>
        </authorList>
    </citation>
    <scope>NUCLEOTIDE SEQUENCE [LARGE SCALE GENOMIC DNA]</scope>
    <source>
        <strain evidence="3 4">DM8</strain>
    </source>
</reference>
<evidence type="ECO:0000259" key="2">
    <source>
        <dbReference type="Pfam" id="PF00582"/>
    </source>
</evidence>
<evidence type="ECO:0000256" key="1">
    <source>
        <dbReference type="ARBA" id="ARBA00008791"/>
    </source>
</evidence>
<dbReference type="InterPro" id="IPR006015">
    <property type="entry name" value="Universal_stress_UspA"/>
</dbReference>
<keyword evidence="4" id="KW-1185">Reference proteome</keyword>
<dbReference type="InterPro" id="IPR006016">
    <property type="entry name" value="UspA"/>
</dbReference>
<evidence type="ECO:0000313" key="4">
    <source>
        <dbReference type="Proteomes" id="UP000664882"/>
    </source>
</evidence>
<dbReference type="Gene3D" id="3.40.50.12370">
    <property type="match status" value="1"/>
</dbReference>
<dbReference type="PANTHER" id="PTHR46268:SF15">
    <property type="entry name" value="UNIVERSAL STRESS PROTEIN HP_0031"/>
    <property type="match status" value="1"/>
</dbReference>
<proteinExistence type="inferred from homology"/>
<name>A0ABS3NDJ6_9GAMM</name>
<dbReference type="EMBL" id="JAGDFX010000003">
    <property type="protein sequence ID" value="MBO1518662.1"/>
    <property type="molecule type" value="Genomic_DNA"/>
</dbReference>
<dbReference type="Proteomes" id="UP000664882">
    <property type="component" value="Unassembled WGS sequence"/>
</dbReference>
<feature type="domain" description="UspA" evidence="2">
    <location>
        <begin position="1"/>
        <end position="157"/>
    </location>
</feature>
<dbReference type="PRINTS" id="PR01438">
    <property type="entry name" value="UNVRSLSTRESS"/>
</dbReference>
<dbReference type="Pfam" id="PF00582">
    <property type="entry name" value="Usp"/>
    <property type="match status" value="2"/>
</dbReference>
<dbReference type="RefSeq" id="WP_208004364.1">
    <property type="nucleotide sequence ID" value="NZ_JAGDFX010000003.1"/>
</dbReference>
<dbReference type="PANTHER" id="PTHR46268">
    <property type="entry name" value="STRESS RESPONSE PROTEIN NHAX"/>
    <property type="match status" value="1"/>
</dbReference>
<comment type="similarity">
    <text evidence="1">Belongs to the universal stress protein A family.</text>
</comment>